<dbReference type="HOGENOM" id="CLU_2789173_0_0_5"/>
<gene>
    <name evidence="2" type="ORF">MOC_1931</name>
</gene>
<proteinExistence type="predicted"/>
<sequence length="68" mass="7229">MRPERSGRGEGPPARPGGGRRAVPEPGGRSQRRARRGSTVPDAQWGSTARRRATVVPALSWSIGAPRS</sequence>
<protein>
    <submittedName>
        <fullName evidence="2">Protein of unassigned function</fullName>
    </submittedName>
</protein>
<dbReference type="Proteomes" id="UP000029492">
    <property type="component" value="Chromosome"/>
</dbReference>
<dbReference type="KEGG" id="mor:MOC_1931"/>
<dbReference type="AlphaFoldDB" id="A0A089NP38"/>
<dbReference type="STRING" id="693986.MOC_1931"/>
<organism evidence="2 3">
    <name type="scientific">Methylobacterium oryzae CBMB20</name>
    <dbReference type="NCBI Taxonomy" id="693986"/>
    <lineage>
        <taxon>Bacteria</taxon>
        <taxon>Pseudomonadati</taxon>
        <taxon>Pseudomonadota</taxon>
        <taxon>Alphaproteobacteria</taxon>
        <taxon>Hyphomicrobiales</taxon>
        <taxon>Methylobacteriaceae</taxon>
        <taxon>Methylobacterium</taxon>
    </lineage>
</organism>
<dbReference type="EMBL" id="CP003811">
    <property type="protein sequence ID" value="AIQ89686.1"/>
    <property type="molecule type" value="Genomic_DNA"/>
</dbReference>
<evidence type="ECO:0000313" key="2">
    <source>
        <dbReference type="EMBL" id="AIQ89686.1"/>
    </source>
</evidence>
<name>A0A089NP38_9HYPH</name>
<evidence type="ECO:0000313" key="3">
    <source>
        <dbReference type="Proteomes" id="UP000029492"/>
    </source>
</evidence>
<accession>A0A089NP38</accession>
<evidence type="ECO:0000256" key="1">
    <source>
        <dbReference type="SAM" id="MobiDB-lite"/>
    </source>
</evidence>
<feature type="region of interest" description="Disordered" evidence="1">
    <location>
        <begin position="1"/>
        <end position="51"/>
    </location>
</feature>
<reference evidence="2 3" key="1">
    <citation type="journal article" date="2014" name="PLoS ONE">
        <title>Genome Information of Methylobacterium oryzae, a Plant-Probiotic Methylotroph in the Phyllosphere.</title>
        <authorList>
            <person name="Kwak M.J."/>
            <person name="Jeong H."/>
            <person name="Madhaiyan M."/>
            <person name="Lee Y."/>
            <person name="Sa T.M."/>
            <person name="Oh T.K."/>
            <person name="Kim J.F."/>
        </authorList>
    </citation>
    <scope>NUCLEOTIDE SEQUENCE [LARGE SCALE GENOMIC DNA]</scope>
    <source>
        <strain evidence="2 3">CBMB20</strain>
    </source>
</reference>
<keyword evidence="3" id="KW-1185">Reference proteome</keyword>